<keyword evidence="2" id="KW-1185">Reference proteome</keyword>
<dbReference type="AlphaFoldDB" id="A0AA97I131"/>
<name>A0AA97I131_9SPHN</name>
<accession>A0AA97I131</accession>
<gene>
    <name evidence="1" type="ORF">RB602_06250</name>
</gene>
<proteinExistence type="predicted"/>
<dbReference type="RefSeq" id="WP_317083930.1">
    <property type="nucleotide sequence ID" value="NZ_CP136594.1"/>
</dbReference>
<organism evidence="1 2">
    <name type="scientific">Alterisphingorhabdus coralli</name>
    <dbReference type="NCBI Taxonomy" id="3071408"/>
    <lineage>
        <taxon>Bacteria</taxon>
        <taxon>Pseudomonadati</taxon>
        <taxon>Pseudomonadota</taxon>
        <taxon>Alphaproteobacteria</taxon>
        <taxon>Sphingomonadales</taxon>
        <taxon>Sphingomonadaceae</taxon>
        <taxon>Alterisphingorhabdus (ex Yan et al. 2024)</taxon>
    </lineage>
</organism>
<dbReference type="Pfam" id="PF22745">
    <property type="entry name" value="Nlig-Ia"/>
    <property type="match status" value="1"/>
</dbReference>
<protein>
    <submittedName>
        <fullName evidence="1">Uncharacterized protein</fullName>
    </submittedName>
</protein>
<evidence type="ECO:0000313" key="2">
    <source>
        <dbReference type="Proteomes" id="UP001302429"/>
    </source>
</evidence>
<dbReference type="EMBL" id="CP136594">
    <property type="protein sequence ID" value="WOE76309.1"/>
    <property type="molecule type" value="Genomic_DNA"/>
</dbReference>
<dbReference type="KEGG" id="acoa:RB602_06250"/>
<reference evidence="1 2" key="1">
    <citation type="submission" date="2023-10" db="EMBL/GenBank/DDBJ databases">
        <title>Complete genome sequence of a Sphingomonadaceae bacterium.</title>
        <authorList>
            <person name="Yan C."/>
        </authorList>
    </citation>
    <scope>NUCLEOTIDE SEQUENCE [LARGE SCALE GENOMIC DNA]</scope>
    <source>
        <strain evidence="1 2">SCSIO 66989</strain>
    </source>
</reference>
<dbReference type="Proteomes" id="UP001302429">
    <property type="component" value="Chromosome"/>
</dbReference>
<evidence type="ECO:0000313" key="1">
    <source>
        <dbReference type="EMBL" id="WOE76309.1"/>
    </source>
</evidence>
<sequence length="143" mass="16293">MRFRPEQYDAVAKRIVTNNPNMLVPWFLMASYAYYEKDDPFLTDSFYDKMCLMLIKQWDQIEHRHKTFIDRDALGAGSAYHIDWSQLPTIIKDAADHLTAKYHSLATIGTPAPTTLDDLLGDVAEPETIDDLLGGSVKIDDLL</sequence>